<accession>A0ABR2ZHX4</accession>
<name>A0ABR2ZHX4_9AGAR</name>
<dbReference type="InterPro" id="IPR036291">
    <property type="entry name" value="NAD(P)-bd_dom_sf"/>
</dbReference>
<dbReference type="InterPro" id="IPR008979">
    <property type="entry name" value="Galactose-bd-like_sf"/>
</dbReference>
<dbReference type="PANTHER" id="PTHR13194">
    <property type="entry name" value="COMPLEX I INTERMEDIATE-ASSOCIATED PROTEIN 30"/>
    <property type="match status" value="1"/>
</dbReference>
<dbReference type="SUPFAM" id="SSF49785">
    <property type="entry name" value="Galactose-binding domain-like"/>
    <property type="match status" value="1"/>
</dbReference>
<evidence type="ECO:0000256" key="5">
    <source>
        <dbReference type="SAM" id="MobiDB-lite"/>
    </source>
</evidence>
<comment type="similarity">
    <text evidence="2">Belongs to the CIA30 family.</text>
</comment>
<organism evidence="8 9">
    <name type="scientific">Marasmius tenuissimus</name>
    <dbReference type="NCBI Taxonomy" id="585030"/>
    <lineage>
        <taxon>Eukaryota</taxon>
        <taxon>Fungi</taxon>
        <taxon>Dikarya</taxon>
        <taxon>Basidiomycota</taxon>
        <taxon>Agaricomycotina</taxon>
        <taxon>Agaricomycetes</taxon>
        <taxon>Agaricomycetidae</taxon>
        <taxon>Agaricales</taxon>
        <taxon>Marasmiineae</taxon>
        <taxon>Marasmiaceae</taxon>
        <taxon>Marasmius</taxon>
    </lineage>
</organism>
<evidence type="ECO:0000256" key="4">
    <source>
        <dbReference type="ARBA" id="ARBA00023186"/>
    </source>
</evidence>
<keyword evidence="4" id="KW-0143">Chaperone</keyword>
<evidence type="ECO:0000256" key="2">
    <source>
        <dbReference type="ARBA" id="ARBA00007884"/>
    </source>
</evidence>
<feature type="domain" description="NADH:ubiquinone oxidoreductase intermediate-associated protein 30" evidence="7">
    <location>
        <begin position="332"/>
        <end position="519"/>
    </location>
</feature>
<reference evidence="8 9" key="1">
    <citation type="submission" date="2024-05" db="EMBL/GenBank/DDBJ databases">
        <title>A draft genome resource for the thread blight pathogen Marasmius tenuissimus strain MS-2.</title>
        <authorList>
            <person name="Yulfo-Soto G.E."/>
            <person name="Baruah I.K."/>
            <person name="Amoako-Attah I."/>
            <person name="Bukari Y."/>
            <person name="Meinhardt L.W."/>
            <person name="Bailey B.A."/>
            <person name="Cohen S.P."/>
        </authorList>
    </citation>
    <scope>NUCLEOTIDE SEQUENCE [LARGE SCALE GENOMIC DNA]</scope>
    <source>
        <strain evidence="8 9">MS-2</strain>
    </source>
</reference>
<evidence type="ECO:0000313" key="8">
    <source>
        <dbReference type="EMBL" id="KAL0060830.1"/>
    </source>
</evidence>
<comment type="caution">
    <text evidence="8">The sequence shown here is derived from an EMBL/GenBank/DDBJ whole genome shotgun (WGS) entry which is preliminary data.</text>
</comment>
<evidence type="ECO:0000259" key="7">
    <source>
        <dbReference type="Pfam" id="PF08547"/>
    </source>
</evidence>
<keyword evidence="3" id="KW-0496">Mitochondrion</keyword>
<dbReference type="InterPro" id="IPR013857">
    <property type="entry name" value="NADH-UbQ_OxRdtase-assoc_prot30"/>
</dbReference>
<comment type="subcellular location">
    <subcellularLocation>
        <location evidence="1">Mitochondrion</location>
    </subcellularLocation>
</comment>
<dbReference type="EMBL" id="JBBXMP010000159">
    <property type="protein sequence ID" value="KAL0060830.1"/>
    <property type="molecule type" value="Genomic_DNA"/>
</dbReference>
<evidence type="ECO:0000313" key="9">
    <source>
        <dbReference type="Proteomes" id="UP001437256"/>
    </source>
</evidence>
<dbReference type="InterPro" id="IPR008030">
    <property type="entry name" value="NmrA-like"/>
</dbReference>
<proteinExistence type="inferred from homology"/>
<dbReference type="Gene3D" id="3.90.25.10">
    <property type="entry name" value="UDP-galactose 4-epimerase, domain 1"/>
    <property type="match status" value="1"/>
</dbReference>
<dbReference type="SUPFAM" id="SSF51735">
    <property type="entry name" value="NAD(P)-binding Rossmann-fold domains"/>
    <property type="match status" value="1"/>
</dbReference>
<dbReference type="InterPro" id="IPR039131">
    <property type="entry name" value="NDUFAF1"/>
</dbReference>
<dbReference type="Proteomes" id="UP001437256">
    <property type="component" value="Unassembled WGS sequence"/>
</dbReference>
<dbReference type="Pfam" id="PF05368">
    <property type="entry name" value="NmrA"/>
    <property type="match status" value="1"/>
</dbReference>
<feature type="region of interest" description="Disordered" evidence="5">
    <location>
        <begin position="534"/>
        <end position="554"/>
    </location>
</feature>
<sequence length="554" mass="62731">MSLKFKTIALFEANGQIGDSILQALLECEKREFTILAFIPPDCELESGKSDPRATVKEFDLDTISKDVLVGELQGVDVVINAAANVHVRRYYPSEYGMHIIYRKPEDPQGYIHPIWDVKARHNEDAVLHPAVLEGRMTYTIIGCGDFYNQDREKVWCPWTQKDVDEYTLHIVGNPYAKAQYTHLGDLAKYLVATLLEPEKSENQCLNFPSDTITSNEIAELLEKYSGKPVKLDVISSDNVHEVVADPSRAAKGLGDSAFPVDFWYLVKGFQGQGRFRSTFSILEQNTQAARRWLYRQLGSFYHLTRNNALILSAVVKMRGADEPSRIPQTLFAFNSPEDVQMMATGCDADIGGNSTVHFDLDTSPIHNQPIGKPATARFWGNMRLDVQPKFRGRVRGGYAAFRNKSRRTLFGEMLENIEFHEYLALRVRLGGDPSTHNSYFVNLQTNGPISTDLWQHRLYCQRRDNRWEDVFIPFRNFVRTNNGELSEINITMSDKLRSVGISLLGGNSGASGDYELGIDSIRIVNEEDLVSDLVDEKDRSQDAPKEKDGWQDL</sequence>
<keyword evidence="9" id="KW-1185">Reference proteome</keyword>
<evidence type="ECO:0000259" key="6">
    <source>
        <dbReference type="Pfam" id="PF05368"/>
    </source>
</evidence>
<evidence type="ECO:0000256" key="3">
    <source>
        <dbReference type="ARBA" id="ARBA00023128"/>
    </source>
</evidence>
<feature type="compositionally biased region" description="Basic and acidic residues" evidence="5">
    <location>
        <begin position="535"/>
        <end position="554"/>
    </location>
</feature>
<evidence type="ECO:0000256" key="1">
    <source>
        <dbReference type="ARBA" id="ARBA00004173"/>
    </source>
</evidence>
<protein>
    <submittedName>
        <fullName evidence="8">Uncharacterized protein</fullName>
    </submittedName>
</protein>
<dbReference type="Gene3D" id="3.40.50.720">
    <property type="entry name" value="NAD(P)-binding Rossmann-like Domain"/>
    <property type="match status" value="1"/>
</dbReference>
<dbReference type="Pfam" id="PF08547">
    <property type="entry name" value="CIA30"/>
    <property type="match status" value="1"/>
</dbReference>
<gene>
    <name evidence="8" type="ORF">AAF712_012369</name>
</gene>
<dbReference type="PANTHER" id="PTHR13194:SF18">
    <property type="entry name" value="COMPLEX I INTERMEDIATE-ASSOCIATED PROTEIN 30, MITOCHONDRIAL"/>
    <property type="match status" value="1"/>
</dbReference>
<feature type="domain" description="NmrA-like" evidence="6">
    <location>
        <begin position="6"/>
        <end position="241"/>
    </location>
</feature>